<evidence type="ECO:0000313" key="1">
    <source>
        <dbReference type="EMBL" id="ACS41720.1"/>
    </source>
</evidence>
<organism evidence="1 2">
    <name type="scientific">Methylorubrum extorquens (strain ATCC 14718 / DSM 1338 / JCM 2805 / NCIMB 9133 / AM1)</name>
    <name type="common">Methylobacterium extorquens</name>
    <dbReference type="NCBI Taxonomy" id="272630"/>
    <lineage>
        <taxon>Bacteria</taxon>
        <taxon>Pseudomonadati</taxon>
        <taxon>Pseudomonadota</taxon>
        <taxon>Alphaproteobacteria</taxon>
        <taxon>Hyphomicrobiales</taxon>
        <taxon>Methylobacteriaceae</taxon>
        <taxon>Methylorubrum</taxon>
    </lineage>
</organism>
<accession>C5B1B9</accession>
<name>C5B1B9_METEA</name>
<protein>
    <submittedName>
        <fullName evidence="1">Uncharacterized protein</fullName>
    </submittedName>
</protein>
<reference evidence="1 2" key="1">
    <citation type="journal article" date="2009" name="PLoS ONE">
        <title>Methylobacterium genome sequences: a reference blueprint to investigate microbial metabolism of C1 compounds from natural and industrial sources.</title>
        <authorList>
            <person name="Vuilleumier S."/>
            <person name="Chistoserdova L."/>
            <person name="Lee M.-C."/>
            <person name="Bringel F."/>
            <person name="Lajus A."/>
            <person name="Zhou Y."/>
            <person name="Gourion B."/>
            <person name="Barbe V."/>
            <person name="Chang J."/>
            <person name="Cruveiller S."/>
            <person name="Dossat C."/>
            <person name="Gillett W."/>
            <person name="Gruffaz C."/>
            <person name="Haugen E."/>
            <person name="Hourcade E."/>
            <person name="Levy R."/>
            <person name="Mangenot S."/>
            <person name="Muller E."/>
            <person name="Nadalig T."/>
            <person name="Pagni M."/>
            <person name="Penny C."/>
            <person name="Peyraud R."/>
            <person name="Robinson D.G."/>
            <person name="Roche D."/>
            <person name="Rouy Z."/>
            <person name="Saenampechek C."/>
            <person name="Salvignol G."/>
            <person name="Vallenet D."/>
            <person name="Wu Z."/>
            <person name="Marx C.J."/>
            <person name="Vorholt J.A."/>
            <person name="Olson M.V."/>
            <person name="Kaul R."/>
            <person name="Weissenbach J."/>
            <person name="Medigue C."/>
            <person name="Lidstrom M.E."/>
        </authorList>
    </citation>
    <scope>NUCLEOTIDE SEQUENCE [LARGE SCALE GENOMIC DNA]</scope>
    <source>
        <strain evidence="2">ATCC 14718 / DSM 1338 / JCM 2805 / NCIMB 9133 / AM1</strain>
    </source>
</reference>
<proteinExistence type="predicted"/>
<dbReference type="HOGENOM" id="CLU_2991511_0_0_5"/>
<gene>
    <name evidence="1" type="ordered locus">MexAM1_META1p4061</name>
</gene>
<keyword evidence="2" id="KW-1185">Reference proteome</keyword>
<sequence length="57" mass="6045">MSAGEVYTSQIDGTLDPLTGLLGLHDPAHRLTRFITRTRAASFSIVSDANSLATSPN</sequence>
<dbReference type="AlphaFoldDB" id="C5B1B9"/>
<dbReference type="Proteomes" id="UP000009081">
    <property type="component" value="Chromosome"/>
</dbReference>
<dbReference type="EMBL" id="CP001510">
    <property type="protein sequence ID" value="ACS41720.1"/>
    <property type="molecule type" value="Genomic_DNA"/>
</dbReference>
<dbReference type="KEGG" id="mea:Mex_1p4061"/>
<evidence type="ECO:0000313" key="2">
    <source>
        <dbReference type="Proteomes" id="UP000009081"/>
    </source>
</evidence>